<keyword evidence="1" id="KW-0812">Transmembrane</keyword>
<keyword evidence="1" id="KW-0472">Membrane</keyword>
<feature type="transmembrane region" description="Helical" evidence="1">
    <location>
        <begin position="208"/>
        <end position="227"/>
    </location>
</feature>
<feature type="transmembrane region" description="Helical" evidence="1">
    <location>
        <begin position="25"/>
        <end position="47"/>
    </location>
</feature>
<evidence type="ECO:0000313" key="5">
    <source>
        <dbReference type="RefSeq" id="XP_022253938.1"/>
    </source>
</evidence>
<name>A0ABM1TDI2_LIMPO</name>
<keyword evidence="4" id="KW-1185">Reference proteome</keyword>
<accession>A0ABM1TDI2</accession>
<dbReference type="Pfam" id="PF07662">
    <property type="entry name" value="Nucleos_tra2_C"/>
    <property type="match status" value="1"/>
</dbReference>
<dbReference type="PANTHER" id="PTHR10590">
    <property type="entry name" value="SODIUM/NUCLEOSIDE COTRANSPORTER"/>
    <property type="match status" value="1"/>
</dbReference>
<feature type="transmembrane region" description="Helical" evidence="1">
    <location>
        <begin position="102"/>
        <end position="124"/>
    </location>
</feature>
<dbReference type="RefSeq" id="XP_022253938.1">
    <property type="nucleotide sequence ID" value="XM_022398230.1"/>
</dbReference>
<evidence type="ECO:0000259" key="2">
    <source>
        <dbReference type="Pfam" id="PF07662"/>
    </source>
</evidence>
<dbReference type="InterPro" id="IPR011642">
    <property type="entry name" value="Gate_dom"/>
</dbReference>
<keyword evidence="1" id="KW-1133">Transmembrane helix</keyword>
<reference evidence="5" key="1">
    <citation type="submission" date="2025-08" db="UniProtKB">
        <authorList>
            <consortium name="RefSeq"/>
        </authorList>
    </citation>
    <scope>IDENTIFICATION</scope>
    <source>
        <tissue evidence="5">Muscle</tissue>
    </source>
</reference>
<evidence type="ECO:0000313" key="4">
    <source>
        <dbReference type="Proteomes" id="UP000694941"/>
    </source>
</evidence>
<gene>
    <name evidence="5" type="primary">LOC106469655</name>
</gene>
<dbReference type="PANTHER" id="PTHR10590:SF4">
    <property type="entry name" value="SOLUTE CARRIER FAMILY 28 MEMBER 3"/>
    <property type="match status" value="1"/>
</dbReference>
<dbReference type="Pfam" id="PF07670">
    <property type="entry name" value="Gate"/>
    <property type="match status" value="1"/>
</dbReference>
<proteinExistence type="predicted"/>
<dbReference type="InterPro" id="IPR008276">
    <property type="entry name" value="C_nuclsd_transpt"/>
</dbReference>
<feature type="non-terminal residue" evidence="5">
    <location>
        <position position="1"/>
    </location>
</feature>
<organism evidence="4 5">
    <name type="scientific">Limulus polyphemus</name>
    <name type="common">Atlantic horseshoe crab</name>
    <dbReference type="NCBI Taxonomy" id="6850"/>
    <lineage>
        <taxon>Eukaryota</taxon>
        <taxon>Metazoa</taxon>
        <taxon>Ecdysozoa</taxon>
        <taxon>Arthropoda</taxon>
        <taxon>Chelicerata</taxon>
        <taxon>Merostomata</taxon>
        <taxon>Xiphosura</taxon>
        <taxon>Limulidae</taxon>
        <taxon>Limulus</taxon>
    </lineage>
</organism>
<evidence type="ECO:0000259" key="3">
    <source>
        <dbReference type="Pfam" id="PF07670"/>
    </source>
</evidence>
<dbReference type="Proteomes" id="UP000694941">
    <property type="component" value="Unplaced"/>
</dbReference>
<feature type="domain" description="Nucleoside transporter/FeoB GTPase Gate" evidence="3">
    <location>
        <begin position="28"/>
        <end position="125"/>
    </location>
</feature>
<evidence type="ECO:0000256" key="1">
    <source>
        <dbReference type="SAM" id="Phobius"/>
    </source>
</evidence>
<feature type="transmembrane region" description="Helical" evidence="1">
    <location>
        <begin position="184"/>
        <end position="202"/>
    </location>
</feature>
<feature type="transmembrane region" description="Helical" evidence="1">
    <location>
        <begin position="316"/>
        <end position="338"/>
    </location>
</feature>
<feature type="transmembrane region" description="Helical" evidence="1">
    <location>
        <begin position="280"/>
        <end position="304"/>
    </location>
</feature>
<dbReference type="InterPro" id="IPR011657">
    <property type="entry name" value="CNT_C_dom"/>
</dbReference>
<feature type="domain" description="Concentrative nucleoside transporter C-terminal" evidence="2">
    <location>
        <begin position="130"/>
        <end position="335"/>
    </location>
</feature>
<sequence length="353" mass="38142">SGFTFLFDYLVTGELQDISAKQRPVFAFSVLSVILFFNFWISILYYYGIMQWMVIKVGWFLQVTVGTTACESMNAAGNIFLGMTEAPLMIKHFLPTMTKSELHAVLTGGFATIAGSVLAAYINFGVSSSHLLSASVMSAPAALAFSKLFYPETEQSQTLAQDIKLVKGTERNAIEAAIKGASDAITLIANIAANLIAFLAFIRFLDSIFGWIGLLVGWDFLSFEWVLSKLFIPLAFLMGVEWKECEQVARLIGLKTVVNEFIAYKQLGEIKTLSSRSEAIAVYALCGFSNIGSMGIQLGALGAIAPERKSDLAGLAVRAVIAGSAACFMTACVAGTLLEESPDSVQMDSLKSK</sequence>
<protein>
    <submittedName>
        <fullName evidence="5">Solute carrier family 28 member 3-like</fullName>
    </submittedName>
</protein>
<dbReference type="GeneID" id="106469655"/>